<organism evidence="2 3">
    <name type="scientific">Cyphomyrmex costatus</name>
    <dbReference type="NCBI Taxonomy" id="456900"/>
    <lineage>
        <taxon>Eukaryota</taxon>
        <taxon>Metazoa</taxon>
        <taxon>Ecdysozoa</taxon>
        <taxon>Arthropoda</taxon>
        <taxon>Hexapoda</taxon>
        <taxon>Insecta</taxon>
        <taxon>Pterygota</taxon>
        <taxon>Neoptera</taxon>
        <taxon>Endopterygota</taxon>
        <taxon>Hymenoptera</taxon>
        <taxon>Apocrita</taxon>
        <taxon>Aculeata</taxon>
        <taxon>Formicoidea</taxon>
        <taxon>Formicidae</taxon>
        <taxon>Myrmicinae</taxon>
        <taxon>Cyphomyrmex</taxon>
    </lineage>
</organism>
<keyword evidence="1" id="KW-1133">Transmembrane helix</keyword>
<dbReference type="AlphaFoldDB" id="A0A195CW39"/>
<dbReference type="EMBL" id="KQ977220">
    <property type="protein sequence ID" value="KYN04898.1"/>
    <property type="molecule type" value="Genomic_DNA"/>
</dbReference>
<feature type="transmembrane region" description="Helical" evidence="1">
    <location>
        <begin position="20"/>
        <end position="40"/>
    </location>
</feature>
<reference evidence="2 3" key="1">
    <citation type="submission" date="2016-03" db="EMBL/GenBank/DDBJ databases">
        <title>Cyphomyrmex costatus WGS genome.</title>
        <authorList>
            <person name="Nygaard S."/>
            <person name="Hu H."/>
            <person name="Boomsma J."/>
            <person name="Zhang G."/>
        </authorList>
    </citation>
    <scope>NUCLEOTIDE SEQUENCE [LARGE SCALE GENOMIC DNA]</scope>
    <source>
        <strain evidence="2">MS0001</strain>
        <tissue evidence="2">Whole body</tissue>
    </source>
</reference>
<gene>
    <name evidence="2" type="ORF">ALC62_04282</name>
</gene>
<keyword evidence="1" id="KW-0812">Transmembrane</keyword>
<evidence type="ECO:0000313" key="3">
    <source>
        <dbReference type="Proteomes" id="UP000078542"/>
    </source>
</evidence>
<keyword evidence="1" id="KW-0472">Membrane</keyword>
<accession>A0A195CW39</accession>
<protein>
    <submittedName>
        <fullName evidence="2">Uncharacterized protein</fullName>
    </submittedName>
</protein>
<evidence type="ECO:0000313" key="2">
    <source>
        <dbReference type="EMBL" id="KYN04898.1"/>
    </source>
</evidence>
<name>A0A195CW39_9HYME</name>
<proteinExistence type="predicted"/>
<dbReference type="Proteomes" id="UP000078542">
    <property type="component" value="Unassembled WGS sequence"/>
</dbReference>
<sequence length="99" mass="11375">MFPTEQPTNVRKEETSSCVMRISVGFAVFVMNPVISGPLITNYRFYFFPKDPPTFREREYWSKTFVENHVILVVIVGIGENNQVASDTVQLSPPETSEW</sequence>
<keyword evidence="3" id="KW-1185">Reference proteome</keyword>
<evidence type="ECO:0000256" key="1">
    <source>
        <dbReference type="SAM" id="Phobius"/>
    </source>
</evidence>